<dbReference type="EMBL" id="JAATIQ010000444">
    <property type="protein sequence ID" value="KAF4355735.1"/>
    <property type="molecule type" value="Genomic_DNA"/>
</dbReference>
<dbReference type="AlphaFoldDB" id="A0A7J6EBC4"/>
<evidence type="ECO:0000313" key="2">
    <source>
        <dbReference type="Proteomes" id="UP000583929"/>
    </source>
</evidence>
<evidence type="ECO:0000313" key="1">
    <source>
        <dbReference type="EMBL" id="KAF4355735.1"/>
    </source>
</evidence>
<comment type="caution">
    <text evidence="1">The sequence shown here is derived from an EMBL/GenBank/DDBJ whole genome shotgun (WGS) entry which is preliminary data.</text>
</comment>
<organism evidence="1 2">
    <name type="scientific">Cannabis sativa</name>
    <name type="common">Hemp</name>
    <name type="synonym">Marijuana</name>
    <dbReference type="NCBI Taxonomy" id="3483"/>
    <lineage>
        <taxon>Eukaryota</taxon>
        <taxon>Viridiplantae</taxon>
        <taxon>Streptophyta</taxon>
        <taxon>Embryophyta</taxon>
        <taxon>Tracheophyta</taxon>
        <taxon>Spermatophyta</taxon>
        <taxon>Magnoliopsida</taxon>
        <taxon>eudicotyledons</taxon>
        <taxon>Gunneridae</taxon>
        <taxon>Pentapetalae</taxon>
        <taxon>rosids</taxon>
        <taxon>fabids</taxon>
        <taxon>Rosales</taxon>
        <taxon>Cannabaceae</taxon>
        <taxon>Cannabis</taxon>
    </lineage>
</organism>
<name>A0A7J6EBC4_CANSA</name>
<proteinExistence type="predicted"/>
<protein>
    <submittedName>
        <fullName evidence="1">Uncharacterized protein</fullName>
    </submittedName>
</protein>
<dbReference type="Proteomes" id="UP000583929">
    <property type="component" value="Unassembled WGS sequence"/>
</dbReference>
<accession>A0A7J6EBC4</accession>
<gene>
    <name evidence="1" type="ORF">G4B88_030335</name>
</gene>
<reference evidence="1 2" key="1">
    <citation type="journal article" date="2020" name="bioRxiv">
        <title>Sequence and annotation of 42 cannabis genomes reveals extensive copy number variation in cannabinoid synthesis and pathogen resistance genes.</title>
        <authorList>
            <person name="Mckernan K.J."/>
            <person name="Helbert Y."/>
            <person name="Kane L.T."/>
            <person name="Ebling H."/>
            <person name="Zhang L."/>
            <person name="Liu B."/>
            <person name="Eaton Z."/>
            <person name="Mclaughlin S."/>
            <person name="Kingan S."/>
            <person name="Baybayan P."/>
            <person name="Concepcion G."/>
            <person name="Jordan M."/>
            <person name="Riva A."/>
            <person name="Barbazuk W."/>
            <person name="Harkins T."/>
        </authorList>
    </citation>
    <scope>NUCLEOTIDE SEQUENCE [LARGE SCALE GENOMIC DNA]</scope>
    <source>
        <strain evidence="2">cv. Jamaican Lion 4</strain>
        <tissue evidence="1">Leaf</tissue>
    </source>
</reference>
<sequence>MILVNAKPETGRLWAFISVTEDEKGMIVTLIVLLISKPNEDIIVCCFPGEFDHQQKGLDWKALHMSCNLDICNNESQTSAVLACLVFT</sequence>
<keyword evidence="2" id="KW-1185">Reference proteome</keyword>